<name>A0A1F5SBL7_9BACT</name>
<dbReference type="InterPro" id="IPR032820">
    <property type="entry name" value="ATPase_put"/>
</dbReference>
<feature type="compositionally biased region" description="Polar residues" evidence="1">
    <location>
        <begin position="12"/>
        <end position="25"/>
    </location>
</feature>
<evidence type="ECO:0000256" key="1">
    <source>
        <dbReference type="SAM" id="MobiDB-lite"/>
    </source>
</evidence>
<feature type="region of interest" description="Disordered" evidence="1">
    <location>
        <begin position="1"/>
        <end position="32"/>
    </location>
</feature>
<sequence length="110" mass="12081">MTVAGGLKKAEQNNNQEARVPQPTSAKLGASGSGQAAWWQPAIIMFLKLSVWIAVPIIIALYLGEWLDNKYDSSPWLFLICLGLAFAISIFGLIKSASRELEKFEKNGKN</sequence>
<accession>A0A1F5SBL7</accession>
<comment type="caution">
    <text evidence="3">The sequence shown here is derived from an EMBL/GenBank/DDBJ whole genome shotgun (WGS) entry which is preliminary data.</text>
</comment>
<feature type="transmembrane region" description="Helical" evidence="2">
    <location>
        <begin position="42"/>
        <end position="64"/>
    </location>
</feature>
<keyword evidence="2" id="KW-0472">Membrane</keyword>
<evidence type="ECO:0000313" key="3">
    <source>
        <dbReference type="EMBL" id="OGF23952.1"/>
    </source>
</evidence>
<dbReference type="STRING" id="1797989.A3H66_01420"/>
<protein>
    <recommendedName>
        <fullName evidence="5">F0F1 ATP synthase subunit</fullName>
    </recommendedName>
</protein>
<reference evidence="3 4" key="1">
    <citation type="journal article" date="2016" name="Nat. Commun.">
        <title>Thousands of microbial genomes shed light on interconnected biogeochemical processes in an aquifer system.</title>
        <authorList>
            <person name="Anantharaman K."/>
            <person name="Brown C.T."/>
            <person name="Hug L.A."/>
            <person name="Sharon I."/>
            <person name="Castelle C.J."/>
            <person name="Probst A.J."/>
            <person name="Thomas B.C."/>
            <person name="Singh A."/>
            <person name="Wilkins M.J."/>
            <person name="Karaoz U."/>
            <person name="Brodie E.L."/>
            <person name="Williams K.H."/>
            <person name="Hubbard S.S."/>
            <person name="Banfield J.F."/>
        </authorList>
    </citation>
    <scope>NUCLEOTIDE SEQUENCE [LARGE SCALE GENOMIC DNA]</scope>
</reference>
<keyword evidence="2" id="KW-0812">Transmembrane</keyword>
<evidence type="ECO:0000313" key="4">
    <source>
        <dbReference type="Proteomes" id="UP000178783"/>
    </source>
</evidence>
<proteinExistence type="predicted"/>
<keyword evidence="2" id="KW-1133">Transmembrane helix</keyword>
<dbReference type="Proteomes" id="UP000178783">
    <property type="component" value="Unassembled WGS sequence"/>
</dbReference>
<dbReference type="Pfam" id="PF09527">
    <property type="entry name" value="ATPase_gene1"/>
    <property type="match status" value="1"/>
</dbReference>
<evidence type="ECO:0008006" key="5">
    <source>
        <dbReference type="Google" id="ProtNLM"/>
    </source>
</evidence>
<gene>
    <name evidence="3" type="ORF">A3H66_01420</name>
</gene>
<organism evidence="3 4">
    <name type="scientific">Candidatus Falkowbacteria bacterium RIFCSPLOWO2_02_FULL_45_21</name>
    <dbReference type="NCBI Taxonomy" id="1797989"/>
    <lineage>
        <taxon>Bacteria</taxon>
        <taxon>Candidatus Falkowiibacteriota</taxon>
    </lineage>
</organism>
<evidence type="ECO:0000256" key="2">
    <source>
        <dbReference type="SAM" id="Phobius"/>
    </source>
</evidence>
<dbReference type="EMBL" id="MFFW01000042">
    <property type="protein sequence ID" value="OGF23952.1"/>
    <property type="molecule type" value="Genomic_DNA"/>
</dbReference>
<dbReference type="AlphaFoldDB" id="A0A1F5SBL7"/>
<feature type="transmembrane region" description="Helical" evidence="2">
    <location>
        <begin position="76"/>
        <end position="94"/>
    </location>
</feature>